<comment type="caution">
    <text evidence="2">The sequence shown here is derived from an EMBL/GenBank/DDBJ whole genome shotgun (WGS) entry which is preliminary data.</text>
</comment>
<keyword evidence="1" id="KW-0812">Transmembrane</keyword>
<accession>A0A133U723</accession>
<organism evidence="2 3">
    <name type="scientific">candidate division MSBL1 archaeon SCGC-AAA259B11</name>
    <dbReference type="NCBI Taxonomy" id="1698260"/>
    <lineage>
        <taxon>Archaea</taxon>
        <taxon>Methanobacteriati</taxon>
        <taxon>Methanobacteriota</taxon>
        <taxon>candidate division MSBL1</taxon>
    </lineage>
</organism>
<reference evidence="2 3" key="1">
    <citation type="journal article" date="2016" name="Sci. Rep.">
        <title>Metabolic traits of an uncultured archaeal lineage -MSBL1- from brine pools of the Red Sea.</title>
        <authorList>
            <person name="Mwirichia R."/>
            <person name="Alam I."/>
            <person name="Rashid M."/>
            <person name="Vinu M."/>
            <person name="Ba-Alawi W."/>
            <person name="Anthony Kamau A."/>
            <person name="Kamanda Ngugi D."/>
            <person name="Goker M."/>
            <person name="Klenk H.P."/>
            <person name="Bajic V."/>
            <person name="Stingl U."/>
        </authorList>
    </citation>
    <scope>NUCLEOTIDE SEQUENCE [LARGE SCALE GENOMIC DNA]</scope>
    <source>
        <strain evidence="2">SCGC-AAA259B11</strain>
    </source>
</reference>
<evidence type="ECO:0008006" key="4">
    <source>
        <dbReference type="Google" id="ProtNLM"/>
    </source>
</evidence>
<dbReference type="AlphaFoldDB" id="A0A133U723"/>
<keyword evidence="1" id="KW-1133">Transmembrane helix</keyword>
<protein>
    <recommendedName>
        <fullName evidence="4">DUF4234 domain-containing protein</fullName>
    </recommendedName>
</protein>
<evidence type="ECO:0000313" key="2">
    <source>
        <dbReference type="EMBL" id="KXA89977.1"/>
    </source>
</evidence>
<dbReference type="EMBL" id="LHXK01000016">
    <property type="protein sequence ID" value="KXA89977.1"/>
    <property type="molecule type" value="Genomic_DNA"/>
</dbReference>
<feature type="transmembrane region" description="Helical" evidence="1">
    <location>
        <begin position="142"/>
        <end position="160"/>
    </location>
</feature>
<dbReference type="Proteomes" id="UP000070184">
    <property type="component" value="Unassembled WGS sequence"/>
</dbReference>
<feature type="transmembrane region" description="Helical" evidence="1">
    <location>
        <begin position="98"/>
        <end position="116"/>
    </location>
</feature>
<keyword evidence="3" id="KW-1185">Reference proteome</keyword>
<feature type="transmembrane region" description="Helical" evidence="1">
    <location>
        <begin position="21"/>
        <end position="38"/>
    </location>
</feature>
<proteinExistence type="predicted"/>
<evidence type="ECO:0000256" key="1">
    <source>
        <dbReference type="SAM" id="Phobius"/>
    </source>
</evidence>
<gene>
    <name evidence="2" type="ORF">AKJ61_01710</name>
</gene>
<name>A0A133U723_9EURY</name>
<sequence>MEVKISKKKRLAHKSAKGSTGKWFLAFAIPFLNLYWFWKAAEVVSGHEKVMYEEHGRVKHLDRKDPTAKLLPIFLAYGVLQAFESVQRILNVWPNLEPILTIATFVGLIYVVYIMADSVSGHETIHSEEQKTVGHKDMKDSTGKWIVFGIIPILNFYFFWKMSETISGHEETRREITKRGR</sequence>
<keyword evidence="1" id="KW-0472">Membrane</keyword>
<evidence type="ECO:0000313" key="3">
    <source>
        <dbReference type="Proteomes" id="UP000070184"/>
    </source>
</evidence>